<organism evidence="2 3">
    <name type="scientific">Aulographum hederae CBS 113979</name>
    <dbReference type="NCBI Taxonomy" id="1176131"/>
    <lineage>
        <taxon>Eukaryota</taxon>
        <taxon>Fungi</taxon>
        <taxon>Dikarya</taxon>
        <taxon>Ascomycota</taxon>
        <taxon>Pezizomycotina</taxon>
        <taxon>Dothideomycetes</taxon>
        <taxon>Pleosporomycetidae</taxon>
        <taxon>Aulographales</taxon>
        <taxon>Aulographaceae</taxon>
    </lineage>
</organism>
<name>A0A6G1H9D5_9PEZI</name>
<reference evidence="2" key="1">
    <citation type="journal article" date="2020" name="Stud. Mycol.">
        <title>101 Dothideomycetes genomes: a test case for predicting lifestyles and emergence of pathogens.</title>
        <authorList>
            <person name="Haridas S."/>
            <person name="Albert R."/>
            <person name="Binder M."/>
            <person name="Bloem J."/>
            <person name="Labutti K."/>
            <person name="Salamov A."/>
            <person name="Andreopoulos B."/>
            <person name="Baker S."/>
            <person name="Barry K."/>
            <person name="Bills G."/>
            <person name="Bluhm B."/>
            <person name="Cannon C."/>
            <person name="Castanera R."/>
            <person name="Culley D."/>
            <person name="Daum C."/>
            <person name="Ezra D."/>
            <person name="Gonzalez J."/>
            <person name="Henrissat B."/>
            <person name="Kuo A."/>
            <person name="Liang C."/>
            <person name="Lipzen A."/>
            <person name="Lutzoni F."/>
            <person name="Magnuson J."/>
            <person name="Mondo S."/>
            <person name="Nolan M."/>
            <person name="Ohm R."/>
            <person name="Pangilinan J."/>
            <person name="Park H.-J."/>
            <person name="Ramirez L."/>
            <person name="Alfaro M."/>
            <person name="Sun H."/>
            <person name="Tritt A."/>
            <person name="Yoshinaga Y."/>
            <person name="Zwiers L.-H."/>
            <person name="Turgeon B."/>
            <person name="Goodwin S."/>
            <person name="Spatafora J."/>
            <person name="Crous P."/>
            <person name="Grigoriev I."/>
        </authorList>
    </citation>
    <scope>NUCLEOTIDE SEQUENCE</scope>
    <source>
        <strain evidence="2">CBS 113979</strain>
    </source>
</reference>
<evidence type="ECO:0000313" key="2">
    <source>
        <dbReference type="EMBL" id="KAF1989568.1"/>
    </source>
</evidence>
<proteinExistence type="predicted"/>
<dbReference type="EMBL" id="ML977144">
    <property type="protein sequence ID" value="KAF1989568.1"/>
    <property type="molecule type" value="Genomic_DNA"/>
</dbReference>
<feature type="region of interest" description="Disordered" evidence="1">
    <location>
        <begin position="70"/>
        <end position="92"/>
    </location>
</feature>
<evidence type="ECO:0000256" key="1">
    <source>
        <dbReference type="SAM" id="MobiDB-lite"/>
    </source>
</evidence>
<sequence>MFDHANSIPQNIGQKEDFAEPQYAYKESDMELGFVTEEEFQRMERGEASDTKMSPVAPLCYLEPDVEKDGTCFTMDNVSQDDEDSEDNNIAVSKSKKSAYYSSLPFDVNHSPSYPMGENGLPDIPDDDVTRAPGYDRHDPRPKWNWSDRYNARFFSQPLEEQEEPKEPKVVPPNCKFLPPLMAEEKKREKRVRFADDVSGESEIAESSHEDFRASMEELKVEENGVVFVVEGVGDIGSAMSTVTKPDVETGAMRDDGRTDGQNPNLPPQASDFDPTLTGDVNRETAMSLPGPPSNENLKLTVQCQAPNLGKTGKLLKWKGPPKVVLPYPTREEEQVFGEETKGYPVTRRVGEFRKKMSEEPQHLFDK</sequence>
<dbReference type="Proteomes" id="UP000800041">
    <property type="component" value="Unassembled WGS sequence"/>
</dbReference>
<feature type="region of interest" description="Disordered" evidence="1">
    <location>
        <begin position="125"/>
        <end position="145"/>
    </location>
</feature>
<feature type="compositionally biased region" description="Basic and acidic residues" evidence="1">
    <location>
        <begin position="246"/>
        <end position="259"/>
    </location>
</feature>
<keyword evidence="3" id="KW-1185">Reference proteome</keyword>
<accession>A0A6G1H9D5</accession>
<feature type="region of interest" description="Disordered" evidence="1">
    <location>
        <begin position="157"/>
        <end position="176"/>
    </location>
</feature>
<evidence type="ECO:0000313" key="3">
    <source>
        <dbReference type="Proteomes" id="UP000800041"/>
    </source>
</evidence>
<protein>
    <submittedName>
        <fullName evidence="2">Uncharacterized protein</fullName>
    </submittedName>
</protein>
<feature type="compositionally biased region" description="Basic and acidic residues" evidence="1">
    <location>
        <begin position="128"/>
        <end position="142"/>
    </location>
</feature>
<feature type="region of interest" description="Disordered" evidence="1">
    <location>
        <begin position="239"/>
        <end position="297"/>
    </location>
</feature>
<gene>
    <name evidence="2" type="ORF">K402DRAFT_418300</name>
</gene>
<dbReference type="AlphaFoldDB" id="A0A6G1H9D5"/>